<reference evidence="1 2" key="2">
    <citation type="journal article" date="2010" name="Stand. Genomic Sci.">
        <title>Complete genome sequence of Chitinophaga pinensis type strain (UQM 2034).</title>
        <authorList>
            <person name="Glavina Del Rio T."/>
            <person name="Abt B."/>
            <person name="Spring S."/>
            <person name="Lapidus A."/>
            <person name="Nolan M."/>
            <person name="Tice H."/>
            <person name="Copeland A."/>
            <person name="Cheng J.F."/>
            <person name="Chen F."/>
            <person name="Bruce D."/>
            <person name="Goodwin L."/>
            <person name="Pitluck S."/>
            <person name="Ivanova N."/>
            <person name="Mavromatis K."/>
            <person name="Mikhailova N."/>
            <person name="Pati A."/>
            <person name="Chen A."/>
            <person name="Palaniappan K."/>
            <person name="Land M."/>
            <person name="Hauser L."/>
            <person name="Chang Y.J."/>
            <person name="Jeffries C.D."/>
            <person name="Chain P."/>
            <person name="Saunders E."/>
            <person name="Detter J.C."/>
            <person name="Brettin T."/>
            <person name="Rohde M."/>
            <person name="Goker M."/>
            <person name="Bristow J."/>
            <person name="Eisen J.A."/>
            <person name="Markowitz V."/>
            <person name="Hugenholtz P."/>
            <person name="Kyrpides N.C."/>
            <person name="Klenk H.P."/>
            <person name="Lucas S."/>
        </authorList>
    </citation>
    <scope>NUCLEOTIDE SEQUENCE [LARGE SCALE GENOMIC DNA]</scope>
    <source>
        <strain evidence="2">ATCC 43595 / DSM 2588 / LMG 13176 / NBRC 15968 / NCIMB 11800 / UQM 2034</strain>
    </source>
</reference>
<dbReference type="EMBL" id="CP001699">
    <property type="protein sequence ID" value="ACU63527.1"/>
    <property type="molecule type" value="Genomic_DNA"/>
</dbReference>
<gene>
    <name evidence="1" type="ordered locus">Cpin_6118</name>
</gene>
<evidence type="ECO:0000313" key="2">
    <source>
        <dbReference type="Proteomes" id="UP000002215"/>
    </source>
</evidence>
<reference evidence="2" key="1">
    <citation type="submission" date="2009-08" db="EMBL/GenBank/DDBJ databases">
        <title>The complete genome of Chitinophaga pinensis DSM 2588.</title>
        <authorList>
            <consortium name="US DOE Joint Genome Institute (JGI-PGF)"/>
            <person name="Lucas S."/>
            <person name="Copeland A."/>
            <person name="Lapidus A."/>
            <person name="Glavina del Rio T."/>
            <person name="Dalin E."/>
            <person name="Tice H."/>
            <person name="Bruce D."/>
            <person name="Goodwin L."/>
            <person name="Pitluck S."/>
            <person name="Kyrpides N."/>
            <person name="Mavromatis K."/>
            <person name="Ivanova N."/>
            <person name="Mikhailova N."/>
            <person name="Sims D."/>
            <person name="Meinche L."/>
            <person name="Brettin T."/>
            <person name="Detter J.C."/>
            <person name="Han C."/>
            <person name="Larimer F."/>
            <person name="Land M."/>
            <person name="Hauser L."/>
            <person name="Markowitz V."/>
            <person name="Cheng J.-F."/>
            <person name="Hugenholtz P."/>
            <person name="Woyke T."/>
            <person name="Wu D."/>
            <person name="Spring S."/>
            <person name="Klenk H.-P."/>
            <person name="Eisen J.A."/>
        </authorList>
    </citation>
    <scope>NUCLEOTIDE SEQUENCE [LARGE SCALE GENOMIC DNA]</scope>
    <source>
        <strain evidence="2">ATCC 43595 / DSM 2588 / LMG 13176 / NBRC 15968 / NCIMB 11800 / UQM 2034</strain>
    </source>
</reference>
<name>A0A979GA48_CHIPD</name>
<protein>
    <submittedName>
        <fullName evidence="1">Uncharacterized protein</fullName>
    </submittedName>
</protein>
<sequence>MQNNQLKSKTNPTAINVLNDFHATMTHLPIVLRDRICEECNWSVPTYYRKCRAGVRGEKAYSKAEEQMIIKVYIETLKGAFDHAEKYKNIQSSN</sequence>
<dbReference type="RefSeq" id="WP_012793692.1">
    <property type="nucleotide sequence ID" value="NC_013132.1"/>
</dbReference>
<proteinExistence type="predicted"/>
<dbReference type="Proteomes" id="UP000002215">
    <property type="component" value="Chromosome"/>
</dbReference>
<organism evidence="1 2">
    <name type="scientific">Chitinophaga pinensis (strain ATCC 43595 / DSM 2588 / LMG 13176 / NBRC 15968 / NCIMB 11800 / UQM 2034)</name>
    <dbReference type="NCBI Taxonomy" id="485918"/>
    <lineage>
        <taxon>Bacteria</taxon>
        <taxon>Pseudomonadati</taxon>
        <taxon>Bacteroidota</taxon>
        <taxon>Chitinophagia</taxon>
        <taxon>Chitinophagales</taxon>
        <taxon>Chitinophagaceae</taxon>
        <taxon>Chitinophaga</taxon>
    </lineage>
</organism>
<dbReference type="KEGG" id="cpi:Cpin_6118"/>
<accession>A0A979GA48</accession>
<evidence type="ECO:0000313" key="1">
    <source>
        <dbReference type="EMBL" id="ACU63527.1"/>
    </source>
</evidence>
<dbReference type="AlphaFoldDB" id="A0A979GA48"/>
<dbReference type="OrthoDB" id="9838916at2"/>